<protein>
    <submittedName>
        <fullName evidence="1">Uncharacterized protein</fullName>
    </submittedName>
</protein>
<evidence type="ECO:0000313" key="1">
    <source>
        <dbReference type="EMBL" id="QSF25324.1"/>
    </source>
</evidence>
<accession>A0A974WLR7</accession>
<dbReference type="Proteomes" id="UP000663075">
    <property type="component" value="Chromosome"/>
</dbReference>
<dbReference type="EMBL" id="CP024850">
    <property type="protein sequence ID" value="QSF25324.1"/>
    <property type="molecule type" value="Genomic_DNA"/>
</dbReference>
<reference evidence="1" key="1">
    <citation type="submission" date="2017-11" db="EMBL/GenBank/DDBJ databases">
        <authorList>
            <person name="Jian Z."/>
        </authorList>
    </citation>
    <scope>NUCLEOTIDE SEQUENCE</scope>
    <source>
        <strain evidence="1">YC</strain>
    </source>
</reference>
<name>A0A974WLR7_9PROT</name>
<proteinExistence type="predicted"/>
<sequence>MYNIKKKNIEIYKIYKNIKKNKKNILLLTTSFGVDSGTILKEFKKLLKKKLIKIINVNHKSIIDKKLIKNIKNIYRLKIKLKNNKVNEIFFRKKRFKKLKNICIKKKNNLWIFQQKNEIIENFIIQKLIKNNKINKLKI</sequence>
<evidence type="ECO:0000313" key="2">
    <source>
        <dbReference type="Proteomes" id="UP000663075"/>
    </source>
</evidence>
<organism evidence="1 2">
    <name type="scientific">Candidatus Nasuia deltocephalincola</name>
    <dbReference type="NCBI Taxonomy" id="1160784"/>
    <lineage>
        <taxon>Bacteria</taxon>
        <taxon>Pseudomonadati</taxon>
        <taxon>Pseudomonadota</taxon>
        <taxon>Betaproteobacteria</taxon>
        <taxon>Candidatus Nasuia</taxon>
    </lineage>
</organism>
<keyword evidence="2" id="KW-1185">Reference proteome</keyword>
<gene>
    <name evidence="1" type="ORF">CU086_00620</name>
</gene>
<dbReference type="AlphaFoldDB" id="A0A974WLR7"/>